<dbReference type="PROSITE" id="PS50893">
    <property type="entry name" value="ABC_TRANSPORTER_2"/>
    <property type="match status" value="1"/>
</dbReference>
<dbReference type="PANTHER" id="PTHR42711:SF5">
    <property type="entry name" value="ABC TRANSPORTER ATP-BINDING PROTEIN NATA"/>
    <property type="match status" value="1"/>
</dbReference>
<evidence type="ECO:0000259" key="7">
    <source>
        <dbReference type="PROSITE" id="PS50893"/>
    </source>
</evidence>
<keyword evidence="5 8" id="KW-0067">ATP-binding</keyword>
<evidence type="ECO:0000256" key="6">
    <source>
        <dbReference type="ARBA" id="ARBA00023251"/>
    </source>
</evidence>
<dbReference type="Proteomes" id="UP001519641">
    <property type="component" value="Unassembled WGS sequence"/>
</dbReference>
<dbReference type="GO" id="GO:0005524">
    <property type="term" value="F:ATP binding"/>
    <property type="evidence" value="ECO:0007669"/>
    <property type="project" value="UniProtKB-KW"/>
</dbReference>
<reference evidence="8 9" key="1">
    <citation type="submission" date="2021-05" db="EMBL/GenBank/DDBJ databases">
        <title>Whole genome sequence of Curtobacterium flaccumfaciens pv. flaccumfaciens strain CFBP 8819.</title>
        <authorList>
            <person name="Osdaghi E."/>
            <person name="Taghouti G."/>
            <person name="Portier P."/>
            <person name="Fazliarab A."/>
            <person name="Taghavi S.M."/>
            <person name="Briand M."/>
            <person name="Le-Saux M."/>
            <person name="Jacques M.-A."/>
        </authorList>
    </citation>
    <scope>NUCLEOTIDE SEQUENCE [LARGE SCALE GENOMIC DNA]</scope>
    <source>
        <strain evidence="8 9">CFBP 8819</strain>
    </source>
</reference>
<dbReference type="InterPro" id="IPR050763">
    <property type="entry name" value="ABC_transporter_ATP-binding"/>
</dbReference>
<dbReference type="SUPFAM" id="SSF52540">
    <property type="entry name" value="P-loop containing nucleoside triphosphate hydrolases"/>
    <property type="match status" value="1"/>
</dbReference>
<dbReference type="PANTHER" id="PTHR42711">
    <property type="entry name" value="ABC TRANSPORTER ATP-BINDING PROTEIN"/>
    <property type="match status" value="1"/>
</dbReference>
<feature type="domain" description="ABC transporter" evidence="7">
    <location>
        <begin position="4"/>
        <end position="231"/>
    </location>
</feature>
<evidence type="ECO:0000313" key="9">
    <source>
        <dbReference type="Proteomes" id="UP001519641"/>
    </source>
</evidence>
<name>A0ABS5VGU2_9MICO</name>
<evidence type="ECO:0000256" key="1">
    <source>
        <dbReference type="ARBA" id="ARBA00004202"/>
    </source>
</evidence>
<evidence type="ECO:0000256" key="2">
    <source>
        <dbReference type="ARBA" id="ARBA00005417"/>
    </source>
</evidence>
<dbReference type="PROSITE" id="PS00211">
    <property type="entry name" value="ABC_TRANSPORTER_1"/>
    <property type="match status" value="1"/>
</dbReference>
<evidence type="ECO:0000256" key="3">
    <source>
        <dbReference type="ARBA" id="ARBA00022448"/>
    </source>
</evidence>
<keyword evidence="9" id="KW-1185">Reference proteome</keyword>
<dbReference type="InterPro" id="IPR017871">
    <property type="entry name" value="ABC_transporter-like_CS"/>
</dbReference>
<keyword evidence="6" id="KW-0046">Antibiotic resistance</keyword>
<evidence type="ECO:0000313" key="8">
    <source>
        <dbReference type="EMBL" id="MBT1588312.1"/>
    </source>
</evidence>
<dbReference type="EMBL" id="JAHEWS010000015">
    <property type="protein sequence ID" value="MBT1588312.1"/>
    <property type="molecule type" value="Genomic_DNA"/>
</dbReference>
<accession>A0ABS5VGU2</accession>
<comment type="similarity">
    <text evidence="2">Belongs to the ABC transporter superfamily.</text>
</comment>
<comment type="subcellular location">
    <subcellularLocation>
        <location evidence="1">Cell membrane</location>
        <topology evidence="1">Peripheral membrane protein</topology>
    </subcellularLocation>
</comment>
<gene>
    <name evidence="8" type="ORF">KK097_10850</name>
</gene>
<dbReference type="InterPro" id="IPR027417">
    <property type="entry name" value="P-loop_NTPase"/>
</dbReference>
<dbReference type="InterPro" id="IPR003593">
    <property type="entry name" value="AAA+_ATPase"/>
</dbReference>
<dbReference type="RefSeq" id="WP_194628255.1">
    <property type="nucleotide sequence ID" value="NZ_JAHEWS010000015.1"/>
</dbReference>
<keyword evidence="3" id="KW-0813">Transport</keyword>
<comment type="caution">
    <text evidence="8">The sequence shown here is derived from an EMBL/GenBank/DDBJ whole genome shotgun (WGS) entry which is preliminary data.</text>
</comment>
<protein>
    <submittedName>
        <fullName evidence="8">ABC transporter ATP-binding protein</fullName>
    </submittedName>
</protein>
<evidence type="ECO:0000256" key="5">
    <source>
        <dbReference type="ARBA" id="ARBA00022840"/>
    </source>
</evidence>
<proteinExistence type="inferred from homology"/>
<keyword evidence="4" id="KW-0547">Nucleotide-binding</keyword>
<evidence type="ECO:0000256" key="4">
    <source>
        <dbReference type="ARBA" id="ARBA00022741"/>
    </source>
</evidence>
<sequence length="301" mass="32295">MAAITADGLTKSYRGVTVLSDVDVVIEDGSVAAFLGPNGAGKTTLVEILEGHRGRDSGSLSVLGYDPGHVVDFRRLRTIIGVVMQQTLLEPALTPRDLLLRQASYYADPVPLIESVSRFGLDEFARKPVRSLSGGMRRRLDLALAFVGRPRILFLDEPSTGLDPISRHAIREVIAASNRAGVTVVLTSHDLDEVQQLADAVHILSDGRFAASGSPRDIVKLSAAPGRVEFDLPIGEHDLLPAGAVRVGERLRYSTPSHGELLEQLRSWEASTGHNLGDLTIAAPTLDDAYVKLVGEPEVSA</sequence>
<dbReference type="InterPro" id="IPR003439">
    <property type="entry name" value="ABC_transporter-like_ATP-bd"/>
</dbReference>
<dbReference type="Gene3D" id="3.40.50.300">
    <property type="entry name" value="P-loop containing nucleotide triphosphate hydrolases"/>
    <property type="match status" value="1"/>
</dbReference>
<organism evidence="8 9">
    <name type="scientific">Curtobacterium aurantiacum</name>
    <dbReference type="NCBI Taxonomy" id="3236919"/>
    <lineage>
        <taxon>Bacteria</taxon>
        <taxon>Bacillati</taxon>
        <taxon>Actinomycetota</taxon>
        <taxon>Actinomycetes</taxon>
        <taxon>Micrococcales</taxon>
        <taxon>Microbacteriaceae</taxon>
        <taxon>Curtobacterium</taxon>
    </lineage>
</organism>
<dbReference type="CDD" id="cd03230">
    <property type="entry name" value="ABC_DR_subfamily_A"/>
    <property type="match status" value="1"/>
</dbReference>
<dbReference type="Pfam" id="PF00005">
    <property type="entry name" value="ABC_tran"/>
    <property type="match status" value="1"/>
</dbReference>
<dbReference type="SMART" id="SM00382">
    <property type="entry name" value="AAA"/>
    <property type="match status" value="1"/>
</dbReference>